<accession>G6AY43</accession>
<dbReference type="Proteomes" id="UP000004407">
    <property type="component" value="Unassembled WGS sequence"/>
</dbReference>
<dbReference type="AlphaFoldDB" id="G6AY43"/>
<evidence type="ECO:0000313" key="1">
    <source>
        <dbReference type="EMBL" id="EHJ39753.1"/>
    </source>
</evidence>
<evidence type="ECO:0008006" key="3">
    <source>
        <dbReference type="Google" id="ProtNLM"/>
    </source>
</evidence>
<reference evidence="1 2" key="1">
    <citation type="submission" date="2011-08" db="EMBL/GenBank/DDBJ databases">
        <authorList>
            <person name="Weinstock G."/>
            <person name="Sodergren E."/>
            <person name="Clifton S."/>
            <person name="Fulton L."/>
            <person name="Fulton B."/>
            <person name="Courtney L."/>
            <person name="Fronick C."/>
            <person name="Harrison M."/>
            <person name="Strong C."/>
            <person name="Farmer C."/>
            <person name="Delahaunty K."/>
            <person name="Markovic C."/>
            <person name="Hall O."/>
            <person name="Minx P."/>
            <person name="Tomlinson C."/>
            <person name="Mitreva M."/>
            <person name="Hou S."/>
            <person name="Chen J."/>
            <person name="Wollam A."/>
            <person name="Pepin K.H."/>
            <person name="Johnson M."/>
            <person name="Bhonagiri V."/>
            <person name="Zhang X."/>
            <person name="Suruliraj S."/>
            <person name="Warren W."/>
            <person name="Chinwalla A."/>
            <person name="Mardis E.R."/>
            <person name="Wilson R.K."/>
        </authorList>
    </citation>
    <scope>NUCLEOTIDE SEQUENCE [LARGE SCALE GENOMIC DNA]</scope>
    <source>
        <strain evidence="1 2">DSM 18206</strain>
    </source>
</reference>
<name>G6AY43_9BACT</name>
<dbReference type="EMBL" id="AFZZ01000135">
    <property type="protein sequence ID" value="EHJ39753.1"/>
    <property type="molecule type" value="Genomic_DNA"/>
</dbReference>
<evidence type="ECO:0000313" key="2">
    <source>
        <dbReference type="Proteomes" id="UP000004407"/>
    </source>
</evidence>
<protein>
    <recommendedName>
        <fullName evidence="3">Lipocalin-like domain-containing protein</fullName>
    </recommendedName>
</protein>
<sequence length="184" mass="20029">MKQKLQIVIAIVAILIGLTACQRSTKDQLVGTWHCVKTMTIDGGMVRFEGTETNNDDGTYSGVANAVYTVDTEIEGVNVQVKMGVSFKDSGEWTVNDKEIVTTPTSAGVKVTSLKYYDPSDGSFIAELTGSELTETSSAIADELKEGLLEASTERILMLQENKHVTESIDDDGRKITVTDTRVR</sequence>
<dbReference type="PATRIC" id="fig|1002367.3.peg.1254"/>
<dbReference type="RefSeq" id="WP_007899935.1">
    <property type="nucleotide sequence ID" value="NZ_JH379427.1"/>
</dbReference>
<dbReference type="GeneID" id="78337211"/>
<proteinExistence type="predicted"/>
<organism evidence="1 2">
    <name type="scientific">Leyella stercorea DSM 18206</name>
    <dbReference type="NCBI Taxonomy" id="1002367"/>
    <lineage>
        <taxon>Bacteria</taxon>
        <taxon>Pseudomonadati</taxon>
        <taxon>Bacteroidota</taxon>
        <taxon>Bacteroidia</taxon>
        <taxon>Bacteroidales</taxon>
        <taxon>Prevotellaceae</taxon>
        <taxon>Leyella</taxon>
    </lineage>
</organism>
<comment type="caution">
    <text evidence="1">The sequence shown here is derived from an EMBL/GenBank/DDBJ whole genome shotgun (WGS) entry which is preliminary data.</text>
</comment>
<gene>
    <name evidence="1" type="ORF">HMPREF0673_01552</name>
</gene>
<dbReference type="HOGENOM" id="CLU_1466976_0_0_10"/>
<dbReference type="PROSITE" id="PS51257">
    <property type="entry name" value="PROKAR_LIPOPROTEIN"/>
    <property type="match status" value="1"/>
</dbReference>